<dbReference type="AlphaFoldDB" id="B8J2I0"/>
<proteinExistence type="predicted"/>
<accession>B8J2I0</accession>
<name>B8J2I0_DESDA</name>
<protein>
    <submittedName>
        <fullName evidence="1">Uncharacterized protein</fullName>
    </submittedName>
</protein>
<dbReference type="KEGG" id="dds:Ddes_0148"/>
<gene>
    <name evidence="1" type="ordered locus">Ddes_0148</name>
</gene>
<dbReference type="EMBL" id="CP001358">
    <property type="protein sequence ID" value="ACL48068.1"/>
    <property type="molecule type" value="Genomic_DNA"/>
</dbReference>
<dbReference type="STRING" id="525146.Ddes_0148"/>
<organism evidence="1">
    <name type="scientific">Desulfovibrio desulfuricans (strain ATCC 27774 / DSM 6949 / MB)</name>
    <dbReference type="NCBI Taxonomy" id="525146"/>
    <lineage>
        <taxon>Bacteria</taxon>
        <taxon>Pseudomonadati</taxon>
        <taxon>Thermodesulfobacteriota</taxon>
        <taxon>Desulfovibrionia</taxon>
        <taxon>Desulfovibrionales</taxon>
        <taxon>Desulfovibrionaceae</taxon>
        <taxon>Desulfovibrio</taxon>
    </lineage>
</organism>
<evidence type="ECO:0000313" key="1">
    <source>
        <dbReference type="EMBL" id="ACL48068.1"/>
    </source>
</evidence>
<dbReference type="HOGENOM" id="CLU_3215290_0_0_7"/>
<reference evidence="1" key="1">
    <citation type="submission" date="2009-01" db="EMBL/GenBank/DDBJ databases">
        <title>Complete sequence of Desulfovibrio desulfuricans subsp. desulfuricans str. ATCC 27774.</title>
        <authorList>
            <consortium name="US DOE Joint Genome Institute"/>
            <person name="Lucas S."/>
            <person name="Copeland A."/>
            <person name="Lapidus A."/>
            <person name="Glavina del Rio T."/>
            <person name="Tice H."/>
            <person name="Bruce D."/>
            <person name="Goodwin L."/>
            <person name="Pitluck S."/>
            <person name="Sims D."/>
            <person name="Lu M."/>
            <person name="Kiss H."/>
            <person name="Meineke L."/>
            <person name="Brettin T."/>
            <person name="Detter J.C."/>
            <person name="Han C."/>
            <person name="Larimer F."/>
            <person name="Land M."/>
            <person name="Hauser L."/>
            <person name="Kyrpides N."/>
            <person name="Ovchinnikova G."/>
            <person name="Hazen T.C."/>
        </authorList>
    </citation>
    <scope>NUCLEOTIDE SEQUENCE [LARGE SCALE GENOMIC DNA]</scope>
    <source>
        <strain evidence="1">ATCC 27774</strain>
    </source>
</reference>
<sequence>MPACFYTVYGSSFLHCAIPGAYRNMVFLFSEKAAAFYCQGIPSA</sequence>